<feature type="transmembrane region" description="Helical" evidence="1">
    <location>
        <begin position="35"/>
        <end position="53"/>
    </location>
</feature>
<organism evidence="2 3">
    <name type="scientific">Dechloromonas denitrificans</name>
    <dbReference type="NCBI Taxonomy" id="281362"/>
    <lineage>
        <taxon>Bacteria</taxon>
        <taxon>Pseudomonadati</taxon>
        <taxon>Pseudomonadota</taxon>
        <taxon>Betaproteobacteria</taxon>
        <taxon>Rhodocyclales</taxon>
        <taxon>Azonexaceae</taxon>
        <taxon>Dechloromonas</taxon>
    </lineage>
</organism>
<keyword evidence="3" id="KW-1185">Reference proteome</keyword>
<reference evidence="2 3" key="1">
    <citation type="submission" date="2015-12" db="EMBL/GenBank/DDBJ databases">
        <title>Nitrous oxide reduction kinetics distinguish bacteria harboring typical versus atypical NosZ.</title>
        <authorList>
            <person name="Yoon S."/>
            <person name="Nissen S."/>
            <person name="Park D."/>
            <person name="Sanford R.A."/>
            <person name="Loeffler F.E."/>
        </authorList>
    </citation>
    <scope>NUCLEOTIDE SEQUENCE [LARGE SCALE GENOMIC DNA]</scope>
    <source>
        <strain evidence="2 3">ATCC BAA-841</strain>
    </source>
</reference>
<dbReference type="Proteomes" id="UP000070186">
    <property type="component" value="Unassembled WGS sequence"/>
</dbReference>
<evidence type="ECO:0000313" key="3">
    <source>
        <dbReference type="Proteomes" id="UP000070186"/>
    </source>
</evidence>
<gene>
    <name evidence="2" type="ORF">AT959_05680</name>
</gene>
<name>A0A133XLL7_9RHOO</name>
<dbReference type="RefSeq" id="WP_066881500.1">
    <property type="nucleotide sequence ID" value="NZ_LODL01000010.1"/>
</dbReference>
<accession>A0A133XLL7</accession>
<keyword evidence="1" id="KW-0472">Membrane</keyword>
<dbReference type="EMBL" id="LODL01000010">
    <property type="protein sequence ID" value="KXB31833.1"/>
    <property type="molecule type" value="Genomic_DNA"/>
</dbReference>
<comment type="caution">
    <text evidence="2">The sequence shown here is derived from an EMBL/GenBank/DDBJ whole genome shotgun (WGS) entry which is preliminary data.</text>
</comment>
<dbReference type="STRING" id="281362.AT959_05680"/>
<protein>
    <submittedName>
        <fullName evidence="2">Uncharacterized protein</fullName>
    </submittedName>
</protein>
<evidence type="ECO:0000256" key="1">
    <source>
        <dbReference type="SAM" id="Phobius"/>
    </source>
</evidence>
<sequence length="469" mass="50293">MFRALGGGLLTFAIVWALVLGWWQSNDHEPSKSDLALYLAALPLALIGGYWLFRVFVEHLKAPPSVAMPSVAATLDDDPLSSTKAKTAAAERSFTHCLIDAFVVAAPGTSADDLLSAVDAGKRPEPSFRVTDENGFPVFLAEVSELDVDDARERLEAASESMRQVAEYSGVVRALALLERLLDVAREPVERILQQDKDGISLRVLWMIPADWPPSCHAVLRSWLQLNHWPALGEGKLEIALQAAVNEVDAMRLLDEAVLRVNRGSTGKELTLLLGAASNVDELTVSNWAAANSLFSAQHQQRKIPGEGAAALLLASRATVEHLGLSDVVVISRASIGTRDKSLDAGGRIGGKLIEQLVAGLLDALALESSRVKTVIFDSDHRSNHIAEAMEGVGQDFEHLEPVKDCLATGTVHGALQPIGSLLALACARSKVLLTEAPALCVSNQHELDRAVVLVMPFASQVDTKSSPT</sequence>
<keyword evidence="1" id="KW-0812">Transmembrane</keyword>
<feature type="transmembrane region" description="Helical" evidence="1">
    <location>
        <begin position="6"/>
        <end position="23"/>
    </location>
</feature>
<proteinExistence type="predicted"/>
<keyword evidence="1" id="KW-1133">Transmembrane helix</keyword>
<evidence type="ECO:0000313" key="2">
    <source>
        <dbReference type="EMBL" id="KXB31833.1"/>
    </source>
</evidence>
<dbReference type="AlphaFoldDB" id="A0A133XLL7"/>